<dbReference type="KEGG" id="mbn:Mboo_2159"/>
<reference evidence="5" key="1">
    <citation type="journal article" date="2015" name="Microbiology">
        <title>Genome of Methanoregula boonei 6A8 reveals adaptations to oligotrophic peatland environments.</title>
        <authorList>
            <person name="Braeuer S."/>
            <person name="Cadillo-Quiroz H."/>
            <person name="Kyrpides N."/>
            <person name="Woyke T."/>
            <person name="Goodwin L."/>
            <person name="Detter C."/>
            <person name="Podell S."/>
            <person name="Yavitt J.B."/>
            <person name="Zinder S.H."/>
        </authorList>
    </citation>
    <scope>NUCLEOTIDE SEQUENCE [LARGE SCALE GENOMIC DNA]</scope>
    <source>
        <strain evidence="5">DSM 21154 / JCM 14090 / 6A8</strain>
    </source>
</reference>
<dbReference type="SUPFAM" id="SSF53756">
    <property type="entry name" value="UDP-Glycosyltransferase/glycogen phosphorylase"/>
    <property type="match status" value="1"/>
</dbReference>
<dbReference type="InterPro" id="IPR007235">
    <property type="entry name" value="Glyco_trans_28_C"/>
</dbReference>
<dbReference type="OrthoDB" id="46222at2157"/>
<dbReference type="Pfam" id="PF04101">
    <property type="entry name" value="Glyco_tran_28_C"/>
    <property type="match status" value="1"/>
</dbReference>
<sequence length="377" mass="42308">MRILFVVCGEGLGHTSRCIHLGHYLEQQGHSVSFLAYGKSYDFFRDHGCTRVYRGEREVCLEGENGFFSLKKTLWCSRWIVINMVRSGLRVRRLIREQQIDCVVCDTMYAGVLAARFCRVPVIFITNQNRFSGPGGAKNPVWSVLNFLIRRYLKLADAVIIPDYPPPDSVSEYNLLIPEKEKPHYHFTGPFLEIDLNRYQFSQETIFTSFGGEPYKLPLYRLLRTIADKRKDLMFDVFYTGATLPGSSDNFLSHGYVPNIYEHLAEARIAIVHGGLTTLHEALLFNKPVLIIMDPGHPEQQNNAQKIVDLGAGTVVDGRTVTLEILEQKIAETLSLPLRSGGRDLAAVNGRKNAAAVIEASFGAAANRNIKVSSSKP</sequence>
<feature type="domain" description="Glycosyltransferase subfamily 4-like N-terminal" evidence="3">
    <location>
        <begin position="16"/>
        <end position="162"/>
    </location>
</feature>
<dbReference type="InterPro" id="IPR028098">
    <property type="entry name" value="Glyco_trans_4-like_N"/>
</dbReference>
<dbReference type="RefSeq" id="WP_012107731.1">
    <property type="nucleotide sequence ID" value="NC_009712.1"/>
</dbReference>
<evidence type="ECO:0000259" key="2">
    <source>
        <dbReference type="Pfam" id="PF04101"/>
    </source>
</evidence>
<gene>
    <name evidence="4" type="ordered locus">Mboo_2159</name>
</gene>
<organism evidence="4 5">
    <name type="scientific">Methanoregula boonei (strain DSM 21154 / JCM 14090 / 6A8)</name>
    <dbReference type="NCBI Taxonomy" id="456442"/>
    <lineage>
        <taxon>Archaea</taxon>
        <taxon>Methanobacteriati</taxon>
        <taxon>Methanobacteriota</taxon>
        <taxon>Stenosarchaea group</taxon>
        <taxon>Methanomicrobia</taxon>
        <taxon>Methanomicrobiales</taxon>
        <taxon>Methanoregulaceae</taxon>
        <taxon>Methanoregula</taxon>
    </lineage>
</organism>
<evidence type="ECO:0000313" key="5">
    <source>
        <dbReference type="Proteomes" id="UP000002408"/>
    </source>
</evidence>
<dbReference type="eggNOG" id="arCOG01393">
    <property type="taxonomic scope" value="Archaea"/>
</dbReference>
<dbReference type="STRING" id="456442.Mboo_2159"/>
<dbReference type="Proteomes" id="UP000002408">
    <property type="component" value="Chromosome"/>
</dbReference>
<comment type="similarity">
    <text evidence="1">Belongs to the glycosyltransferase 28 family.</text>
</comment>
<dbReference type="EMBL" id="CP000780">
    <property type="protein sequence ID" value="ABS56673.1"/>
    <property type="molecule type" value="Genomic_DNA"/>
</dbReference>
<name>A7IAB2_METB6</name>
<dbReference type="GeneID" id="5410135"/>
<dbReference type="HOGENOM" id="CLU_060247_0_0_2"/>
<evidence type="ECO:0000259" key="3">
    <source>
        <dbReference type="Pfam" id="PF13439"/>
    </source>
</evidence>
<dbReference type="CAZy" id="GT1">
    <property type="family name" value="Glycosyltransferase Family 1"/>
</dbReference>
<accession>A7IAB2</accession>
<evidence type="ECO:0000256" key="1">
    <source>
        <dbReference type="ARBA" id="ARBA00006962"/>
    </source>
</evidence>
<protein>
    <submittedName>
        <fullName evidence="4">Glycosyltransferase 28, C-terminal domain</fullName>
    </submittedName>
</protein>
<dbReference type="PANTHER" id="PTHR21015">
    <property type="entry name" value="UDP-N-ACETYLGLUCOSAMINE--N-ACETYLMURAMYL-(PENTAPEPTIDE) PYROPHOSPHORYL-UNDECAPRENOL N-ACETYLGLUCOSAMINE TRANSFERASE 1"/>
    <property type="match status" value="1"/>
</dbReference>
<dbReference type="GO" id="GO:0016758">
    <property type="term" value="F:hexosyltransferase activity"/>
    <property type="evidence" value="ECO:0007669"/>
    <property type="project" value="InterPro"/>
</dbReference>
<evidence type="ECO:0000313" key="4">
    <source>
        <dbReference type="EMBL" id="ABS56673.1"/>
    </source>
</evidence>
<dbReference type="AlphaFoldDB" id="A7IAB2"/>
<dbReference type="PANTHER" id="PTHR21015:SF22">
    <property type="entry name" value="GLYCOSYLTRANSFERASE"/>
    <property type="match status" value="1"/>
</dbReference>
<feature type="domain" description="Glycosyl transferase family 28 C-terminal" evidence="2">
    <location>
        <begin position="249"/>
        <end position="339"/>
    </location>
</feature>
<dbReference type="Pfam" id="PF13439">
    <property type="entry name" value="Glyco_transf_4"/>
    <property type="match status" value="1"/>
</dbReference>
<proteinExistence type="inferred from homology"/>
<keyword evidence="4" id="KW-0808">Transferase</keyword>
<keyword evidence="5" id="KW-1185">Reference proteome</keyword>
<dbReference type="Gene3D" id="3.40.50.2000">
    <property type="entry name" value="Glycogen Phosphorylase B"/>
    <property type="match status" value="3"/>
</dbReference>